<accession>A0ABN8Z784</accession>
<feature type="region of interest" description="Disordered" evidence="1">
    <location>
        <begin position="691"/>
        <end position="725"/>
    </location>
</feature>
<feature type="region of interest" description="Disordered" evidence="1">
    <location>
        <begin position="1"/>
        <end position="56"/>
    </location>
</feature>
<feature type="region of interest" description="Disordered" evidence="1">
    <location>
        <begin position="112"/>
        <end position="454"/>
    </location>
</feature>
<organism evidence="2 3">
    <name type="scientific">Rangifer tarandus platyrhynchus</name>
    <name type="common">Svalbard reindeer</name>
    <dbReference type="NCBI Taxonomy" id="3082113"/>
    <lineage>
        <taxon>Eukaryota</taxon>
        <taxon>Metazoa</taxon>
        <taxon>Chordata</taxon>
        <taxon>Craniata</taxon>
        <taxon>Vertebrata</taxon>
        <taxon>Euteleostomi</taxon>
        <taxon>Mammalia</taxon>
        <taxon>Eutheria</taxon>
        <taxon>Laurasiatheria</taxon>
        <taxon>Artiodactyla</taxon>
        <taxon>Ruminantia</taxon>
        <taxon>Pecora</taxon>
        <taxon>Cervidae</taxon>
        <taxon>Odocoileinae</taxon>
        <taxon>Rangifer</taxon>
    </lineage>
</organism>
<feature type="compositionally biased region" description="Basic residues" evidence="1">
    <location>
        <begin position="146"/>
        <end position="155"/>
    </location>
</feature>
<protein>
    <submittedName>
        <fullName evidence="2">Uncharacterized protein</fullName>
    </submittedName>
</protein>
<feature type="region of interest" description="Disordered" evidence="1">
    <location>
        <begin position="781"/>
        <end position="808"/>
    </location>
</feature>
<dbReference type="InterPro" id="IPR031441">
    <property type="entry name" value="Brme1"/>
</dbReference>
<evidence type="ECO:0000256" key="1">
    <source>
        <dbReference type="SAM" id="MobiDB-lite"/>
    </source>
</evidence>
<feature type="region of interest" description="Disordered" evidence="1">
    <location>
        <begin position="468"/>
        <end position="671"/>
    </location>
</feature>
<keyword evidence="3" id="KW-1185">Reference proteome</keyword>
<dbReference type="Proteomes" id="UP001176941">
    <property type="component" value="Chromosome 3"/>
</dbReference>
<sequence>MAAHAPFLSPTPLVGAPRPPTPRPRPPGGCPTSASALGRRGTGAQPLDLPGPQHRNYNSRQAVRECAGAFPVMGGVAGCAGKRRSVRKQFSLSTPRLGLGWAWSPEARSTALGPQTSSCPASGPMCHLENPRVSLEGSQISLRRDKMSKRKKLRTSGREGLHLPKLPKNPRIEDSDRATSQSSMLDYLHHPEESEGGSGLTPSVEQSGEEPGQAASSSPDNEADAPSRLLGQPEKEAVPLPPSQNSVGRFVPQFAKPRKIVTRQAERRAEGLGTGVFSSGTLPELSAQQTRSQPQDESPGLALQEARDAGHQTQADGPCTEPSGLSPATPGPSDAGPQPSVSTSASPESGKVPSASERAGQDHLSEPRTSVPKGGSTEEGWAPGNHSQKGPLPGSDAGETEPEREAPQQGGTRGLAGADLLEGQREEGGSLLGPPRPLQTLGREAEWSWSGPRCPPLGTIVITDVNTDPAEPEHRALRGAGPDGEVGTRVPTSPSGKAPDAGHSRALLSCTPLTGATGGGRGEAQWEDRPPGDILGCFAASLPLPHETQEPTLGAGDPSPSALETGPDGGQSQVPGPDQEGLGGVCSQPWLSQRTGEKAAERGTPSHKQDLKGLSLSPRACAAPMDQEAVGGPPQDAGAGQSSPDTPSGPIGQPQRPADSSKQAIWEGSPAMELDFLPDSQIQDALEASGFEAPPEQLFPAGGEPDPCWPGTDPRADRGPLAEAQPRTRVGIKSCEAASMEDATDTVRGLVMELSNLNRLIMSAHRDLESFKRVSYYRKAKPAGKAPTPYTAKGVGTLPRGEQSWRDL</sequence>
<name>A0ABN8Z784_RANTA</name>
<dbReference type="PANTHER" id="PTHR14583">
    <property type="entry name" value="UNCHARACTERIZED PROTEIN C19ORF57 FAMILY MEMBER"/>
    <property type="match status" value="1"/>
</dbReference>
<dbReference type="Pfam" id="PF15710">
    <property type="entry name" value="Brme1"/>
    <property type="match status" value="1"/>
</dbReference>
<dbReference type="PANTHER" id="PTHR14583:SF0">
    <property type="entry name" value="BREAK REPAIR MEIOTIC RECOMBINASE RECRUITMENT FACTOR 1"/>
    <property type="match status" value="1"/>
</dbReference>
<evidence type="ECO:0000313" key="2">
    <source>
        <dbReference type="EMBL" id="CAI9169718.1"/>
    </source>
</evidence>
<feature type="compositionally biased region" description="Pro residues" evidence="1">
    <location>
        <begin position="17"/>
        <end position="29"/>
    </location>
</feature>
<feature type="compositionally biased region" description="Polar residues" evidence="1">
    <location>
        <begin position="276"/>
        <end position="296"/>
    </location>
</feature>
<reference evidence="2" key="1">
    <citation type="submission" date="2023-04" db="EMBL/GenBank/DDBJ databases">
        <authorList>
            <consortium name="ELIXIR-Norway"/>
        </authorList>
    </citation>
    <scope>NUCLEOTIDE SEQUENCE [LARGE SCALE GENOMIC DNA]</scope>
</reference>
<evidence type="ECO:0000313" key="3">
    <source>
        <dbReference type="Proteomes" id="UP001176941"/>
    </source>
</evidence>
<gene>
    <name evidence="2" type="ORF">MRATA1EN1_LOCUS18680</name>
</gene>
<dbReference type="EMBL" id="OX459939">
    <property type="protein sequence ID" value="CAI9169718.1"/>
    <property type="molecule type" value="Genomic_DNA"/>
</dbReference>
<proteinExistence type="predicted"/>